<evidence type="ECO:0000256" key="1">
    <source>
        <dbReference type="ARBA" id="ARBA00023267"/>
    </source>
</evidence>
<dbReference type="InterPro" id="IPR000089">
    <property type="entry name" value="Biotin_lipoyl"/>
</dbReference>
<dbReference type="CDD" id="cd06850">
    <property type="entry name" value="biotinyl_domain"/>
    <property type="match status" value="1"/>
</dbReference>
<dbReference type="Proteomes" id="UP000024635">
    <property type="component" value="Unassembled WGS sequence"/>
</dbReference>
<name>A0A016TPB3_9BILA</name>
<gene>
    <name evidence="2" type="primary">Acey_s0085.g1840</name>
    <name evidence="2" type="ORF">Y032_0085g1840</name>
</gene>
<dbReference type="InterPro" id="IPR011053">
    <property type="entry name" value="Single_hybrid_motif"/>
</dbReference>
<reference evidence="3" key="1">
    <citation type="journal article" date="2015" name="Nat. Genet.">
        <title>The genome and transcriptome of the zoonotic hookworm Ancylostoma ceylanicum identify infection-specific gene families.</title>
        <authorList>
            <person name="Schwarz E.M."/>
            <person name="Hu Y."/>
            <person name="Antoshechkin I."/>
            <person name="Miller M.M."/>
            <person name="Sternberg P.W."/>
            <person name="Aroian R.V."/>
        </authorList>
    </citation>
    <scope>NUCLEOTIDE SEQUENCE</scope>
    <source>
        <strain evidence="3">HY135</strain>
    </source>
</reference>
<dbReference type="AlphaFoldDB" id="A0A016TPB3"/>
<dbReference type="PROSITE" id="PS50968">
    <property type="entry name" value="BIOTINYL_LIPOYL"/>
    <property type="match status" value="1"/>
</dbReference>
<sequence>MSQSGAASSPQGAKDEGHLYYQTAGMEGHVMNIKVKPGDVVEKQQILFTVSAMKMDLDVRAPIPGVVKDVPVAAGASVKPDEVVVVINTFLPR</sequence>
<keyword evidence="1" id="KW-0092">Biotin</keyword>
<dbReference type="SUPFAM" id="SSF51230">
    <property type="entry name" value="Single hybrid motif"/>
    <property type="match status" value="1"/>
</dbReference>
<dbReference type="PANTHER" id="PTHR45266:SF3">
    <property type="entry name" value="OXALOACETATE DECARBOXYLASE ALPHA CHAIN"/>
    <property type="match status" value="1"/>
</dbReference>
<dbReference type="STRING" id="53326.A0A016TPB3"/>
<keyword evidence="3" id="KW-1185">Reference proteome</keyword>
<proteinExistence type="predicted"/>
<protein>
    <submittedName>
        <fullName evidence="2">Uncharacterized protein</fullName>
    </submittedName>
</protein>
<evidence type="ECO:0000313" key="2">
    <source>
        <dbReference type="EMBL" id="EYC04869.1"/>
    </source>
</evidence>
<comment type="caution">
    <text evidence="2">The sequence shown here is derived from an EMBL/GenBank/DDBJ whole genome shotgun (WGS) entry which is preliminary data.</text>
</comment>
<accession>A0A016TPB3</accession>
<dbReference type="Pfam" id="PF00364">
    <property type="entry name" value="Biotin_lipoyl"/>
    <property type="match status" value="1"/>
</dbReference>
<dbReference type="EMBL" id="JARK01001421">
    <property type="protein sequence ID" value="EYC04869.1"/>
    <property type="molecule type" value="Genomic_DNA"/>
</dbReference>
<dbReference type="InterPro" id="IPR050709">
    <property type="entry name" value="Biotin_Carboxyl_Carrier/Decarb"/>
</dbReference>
<dbReference type="Gene3D" id="2.40.50.100">
    <property type="match status" value="1"/>
</dbReference>
<evidence type="ECO:0000313" key="3">
    <source>
        <dbReference type="Proteomes" id="UP000024635"/>
    </source>
</evidence>
<dbReference type="OrthoDB" id="196847at2759"/>
<dbReference type="PANTHER" id="PTHR45266">
    <property type="entry name" value="OXALOACETATE DECARBOXYLASE ALPHA CHAIN"/>
    <property type="match status" value="1"/>
</dbReference>
<organism evidence="2 3">
    <name type="scientific">Ancylostoma ceylanicum</name>
    <dbReference type="NCBI Taxonomy" id="53326"/>
    <lineage>
        <taxon>Eukaryota</taxon>
        <taxon>Metazoa</taxon>
        <taxon>Ecdysozoa</taxon>
        <taxon>Nematoda</taxon>
        <taxon>Chromadorea</taxon>
        <taxon>Rhabditida</taxon>
        <taxon>Rhabditina</taxon>
        <taxon>Rhabditomorpha</taxon>
        <taxon>Strongyloidea</taxon>
        <taxon>Ancylostomatidae</taxon>
        <taxon>Ancylostomatinae</taxon>
        <taxon>Ancylostoma</taxon>
    </lineage>
</organism>